<feature type="non-terminal residue" evidence="2">
    <location>
        <position position="1"/>
    </location>
</feature>
<sequence>PRWDNDRGSFGAAPDSVEEEDEQYGDTVHLEGSIWFGTDGYDNVMMAMSVKELLDWIIDLGGSYHITYIRDYLVNLEEQNGEHPSDTKVFTMKMEILLEPTSNKLLVGAQDNDVDKDVDEQSVQGLALNVDNVFQADDCDAFYSDVDKAPTA</sequence>
<name>A0A6L2J7V4_TANCI</name>
<comment type="caution">
    <text evidence="2">The sequence shown here is derived from an EMBL/GenBank/DDBJ whole genome shotgun (WGS) entry which is preliminary data.</text>
</comment>
<protein>
    <recommendedName>
        <fullName evidence="3">Zinc finger, CCHC-type</fullName>
    </recommendedName>
</protein>
<evidence type="ECO:0000256" key="1">
    <source>
        <dbReference type="SAM" id="MobiDB-lite"/>
    </source>
</evidence>
<gene>
    <name evidence="2" type="ORF">Tci_005081</name>
</gene>
<accession>A0A6L2J7V4</accession>
<feature type="region of interest" description="Disordered" evidence="1">
    <location>
        <begin position="1"/>
        <end position="21"/>
    </location>
</feature>
<dbReference type="EMBL" id="BKCJ010000427">
    <property type="protein sequence ID" value="GEU33103.1"/>
    <property type="molecule type" value="Genomic_DNA"/>
</dbReference>
<evidence type="ECO:0000313" key="2">
    <source>
        <dbReference type="EMBL" id="GEU33103.1"/>
    </source>
</evidence>
<evidence type="ECO:0008006" key="3">
    <source>
        <dbReference type="Google" id="ProtNLM"/>
    </source>
</evidence>
<dbReference type="AlphaFoldDB" id="A0A6L2J7V4"/>
<organism evidence="2">
    <name type="scientific">Tanacetum cinerariifolium</name>
    <name type="common">Dalmatian daisy</name>
    <name type="synonym">Chrysanthemum cinerariifolium</name>
    <dbReference type="NCBI Taxonomy" id="118510"/>
    <lineage>
        <taxon>Eukaryota</taxon>
        <taxon>Viridiplantae</taxon>
        <taxon>Streptophyta</taxon>
        <taxon>Embryophyta</taxon>
        <taxon>Tracheophyta</taxon>
        <taxon>Spermatophyta</taxon>
        <taxon>Magnoliopsida</taxon>
        <taxon>eudicotyledons</taxon>
        <taxon>Gunneridae</taxon>
        <taxon>Pentapetalae</taxon>
        <taxon>asterids</taxon>
        <taxon>campanulids</taxon>
        <taxon>Asterales</taxon>
        <taxon>Asteraceae</taxon>
        <taxon>Asteroideae</taxon>
        <taxon>Anthemideae</taxon>
        <taxon>Anthemidinae</taxon>
        <taxon>Tanacetum</taxon>
    </lineage>
</organism>
<proteinExistence type="predicted"/>
<reference evidence="2" key="1">
    <citation type="journal article" date="2019" name="Sci. Rep.">
        <title>Draft genome of Tanacetum cinerariifolium, the natural source of mosquito coil.</title>
        <authorList>
            <person name="Yamashiro T."/>
            <person name="Shiraishi A."/>
            <person name="Satake H."/>
            <person name="Nakayama K."/>
        </authorList>
    </citation>
    <scope>NUCLEOTIDE SEQUENCE</scope>
</reference>